<evidence type="ECO:0000256" key="1">
    <source>
        <dbReference type="SAM" id="SignalP"/>
    </source>
</evidence>
<organism evidence="2 3">
    <name type="scientific">Acidiferrimicrobium australe</name>
    <dbReference type="NCBI Taxonomy" id="2664430"/>
    <lineage>
        <taxon>Bacteria</taxon>
        <taxon>Bacillati</taxon>
        <taxon>Actinomycetota</taxon>
        <taxon>Acidimicrobiia</taxon>
        <taxon>Acidimicrobiales</taxon>
        <taxon>Acidimicrobiaceae</taxon>
        <taxon>Acidiferrimicrobium</taxon>
    </lineage>
</organism>
<comment type="caution">
    <text evidence="2">The sequence shown here is derived from an EMBL/GenBank/DDBJ whole genome shotgun (WGS) entry which is preliminary data.</text>
</comment>
<dbReference type="InterPro" id="IPR008930">
    <property type="entry name" value="Terpenoid_cyclase/PrenylTrfase"/>
</dbReference>
<name>A0ABW9QW75_9ACTN</name>
<feature type="signal peptide" evidence="1">
    <location>
        <begin position="1"/>
        <end position="22"/>
    </location>
</feature>
<evidence type="ECO:0008006" key="4">
    <source>
        <dbReference type="Google" id="ProtNLM"/>
    </source>
</evidence>
<accession>A0ABW9QW75</accession>
<protein>
    <recommendedName>
        <fullName evidence="4">Terpene cyclase/mutase family protein</fullName>
    </recommendedName>
</protein>
<reference evidence="2 3" key="1">
    <citation type="submission" date="2019-11" db="EMBL/GenBank/DDBJ databases">
        <title>Acidiferrimicrobium australis gen. nov., sp. nov., an acidophilic and obligately heterotrophic, member of the Actinobacteria that catalyses dissimilatory oxido- reduction of iron isolated from metal-rich acidic water in Chile.</title>
        <authorList>
            <person name="Gonzalez D."/>
            <person name="Huber K."/>
            <person name="Hedrich S."/>
            <person name="Rojas-Villalobos C."/>
            <person name="Quatrini R."/>
            <person name="Dinamarca M.A."/>
            <person name="Schwarz A."/>
            <person name="Canales C."/>
            <person name="Nancucheo I."/>
        </authorList>
    </citation>
    <scope>NUCLEOTIDE SEQUENCE [LARGE SCALE GENOMIC DNA]</scope>
    <source>
        <strain evidence="2 3">USS-CCA1</strain>
    </source>
</reference>
<gene>
    <name evidence="2" type="ORF">GHK86_14475</name>
</gene>
<dbReference type="Proteomes" id="UP000437736">
    <property type="component" value="Unassembled WGS sequence"/>
</dbReference>
<feature type="chain" id="PRO_5046089028" description="Terpene cyclase/mutase family protein" evidence="1">
    <location>
        <begin position="23"/>
        <end position="379"/>
    </location>
</feature>
<dbReference type="Gene3D" id="1.50.10.20">
    <property type="match status" value="1"/>
</dbReference>
<keyword evidence="3" id="KW-1185">Reference proteome</keyword>
<keyword evidence="1" id="KW-0732">Signal</keyword>
<evidence type="ECO:0000313" key="3">
    <source>
        <dbReference type="Proteomes" id="UP000437736"/>
    </source>
</evidence>
<proteinExistence type="predicted"/>
<evidence type="ECO:0000313" key="2">
    <source>
        <dbReference type="EMBL" id="MST33919.1"/>
    </source>
</evidence>
<dbReference type="EMBL" id="WJHE01000771">
    <property type="protein sequence ID" value="MST33919.1"/>
    <property type="molecule type" value="Genomic_DNA"/>
</dbReference>
<sequence length="379" mass="38638">MLVHHRLIAAGMALATGLSGLATTVPGRPASPSTAHPAVLHTAPRHVPVAAKVAAGWLGRHFQPDGNLPAAEGEPGIDYLPLGIVALVSAQAGSTQIRTGIRFLESHFESYVRIQATKTSTVDAPGRLAQVILAAVAAKADPRAFGGTAPANDLVARLLATQTHTGWDAGLFGSPAAPTYSSTYTQGLALLALAAAGAPNRAGAGWLLRQQCYAGGWMSYRGTPAVCPAPNAAKHEGPDTNSTALAVEGLLATGVSPRHDPLPFFRRSQYPTGGFGYYGGASAAQTPDPDSTAVVAQALEALGALFATRRDGHDALTGLAAFRIGCRAPAYARGAYQFPGVAGPNLYATIQAIPAAAEVPYPVNAGPASAKLPPLPAAC</sequence>
<dbReference type="SUPFAM" id="SSF48239">
    <property type="entry name" value="Terpenoid cyclases/Protein prenyltransferases"/>
    <property type="match status" value="1"/>
</dbReference>